<dbReference type="CDD" id="cd05637">
    <property type="entry name" value="SIS_PGI_PMI_2"/>
    <property type="match status" value="1"/>
</dbReference>
<comment type="similarity">
    <text evidence="1">Belongs to the PGI/PMI family.</text>
</comment>
<dbReference type="GO" id="GO:0005975">
    <property type="term" value="P:carbohydrate metabolic process"/>
    <property type="evidence" value="ECO:0007669"/>
    <property type="project" value="InterPro"/>
</dbReference>
<dbReference type="AlphaFoldDB" id="A0A6J4LF87"/>
<sequence>MSRSPELLDDVAALDAGDRGEMLRAVASGAAQVREAARLTAEAGVDRLADDGRPRAVLVCGAGGSAVAGDVLAAVAGDASPVPVVVSRGPVLPAWAGPMDLVVAVSCSGSTRETLSALEEAVRRGCRLMVVGRAGSPLDDLGQRGRAVFVPVPQGRPSRASLWALSTPLVLAGHALGLLSAPPQDVEQTASLLEQVADRCRRDADHLVNPGKRLAAHLDGALPVVWGTSAVTGVAAARFALQLNENAEVPAVWGLLPDAAHNQAMVLEGPAAPRVDAAGDPDDFFRDRADDVEQAGSLALVVLRDSDEHPQTAAYASSCLELAREQQVPVLELHAEGRSPLARLASLVGLVDFASTYLALLQGTDPTPVRAVERLRDRAAQVRPA</sequence>
<protein>
    <submittedName>
        <fullName evidence="4">Regulator of the mannose operon, ManO</fullName>
    </submittedName>
</protein>
<dbReference type="EMBL" id="CADCUB010000086">
    <property type="protein sequence ID" value="CAA9329103.1"/>
    <property type="molecule type" value="Genomic_DNA"/>
</dbReference>
<evidence type="ECO:0000313" key="4">
    <source>
        <dbReference type="EMBL" id="CAA9329103.1"/>
    </source>
</evidence>
<dbReference type="GO" id="GO:0004347">
    <property type="term" value="F:glucose-6-phosphate isomerase activity"/>
    <property type="evidence" value="ECO:0007669"/>
    <property type="project" value="InterPro"/>
</dbReference>
<gene>
    <name evidence="4" type="ORF">AVDCRST_MAG07-1693</name>
</gene>
<dbReference type="GO" id="GO:0004476">
    <property type="term" value="F:mannose-6-phosphate isomerase activity"/>
    <property type="evidence" value="ECO:0007669"/>
    <property type="project" value="InterPro"/>
</dbReference>
<reference evidence="4" key="1">
    <citation type="submission" date="2020-02" db="EMBL/GenBank/DDBJ databases">
        <authorList>
            <person name="Meier V. D."/>
        </authorList>
    </citation>
    <scope>NUCLEOTIDE SEQUENCE</scope>
    <source>
        <strain evidence="4">AVDCRST_MAG07</strain>
    </source>
</reference>
<dbReference type="SUPFAM" id="SSF53697">
    <property type="entry name" value="SIS domain"/>
    <property type="match status" value="1"/>
</dbReference>
<name>A0A6J4LF87_9ACTN</name>
<dbReference type="Gene3D" id="3.40.50.10490">
    <property type="entry name" value="Glucose-6-phosphate isomerase like protein, domain 1"/>
    <property type="match status" value="2"/>
</dbReference>
<dbReference type="PROSITE" id="PS51464">
    <property type="entry name" value="SIS"/>
    <property type="match status" value="1"/>
</dbReference>
<evidence type="ECO:0000256" key="1">
    <source>
        <dbReference type="ARBA" id="ARBA00010523"/>
    </source>
</evidence>
<evidence type="ECO:0000256" key="2">
    <source>
        <dbReference type="ARBA" id="ARBA00023235"/>
    </source>
</evidence>
<dbReference type="GO" id="GO:1901135">
    <property type="term" value="P:carbohydrate derivative metabolic process"/>
    <property type="evidence" value="ECO:0007669"/>
    <property type="project" value="InterPro"/>
</dbReference>
<keyword evidence="2" id="KW-0413">Isomerase</keyword>
<dbReference type="GO" id="GO:0097367">
    <property type="term" value="F:carbohydrate derivative binding"/>
    <property type="evidence" value="ECO:0007669"/>
    <property type="project" value="InterPro"/>
</dbReference>
<dbReference type="InterPro" id="IPR019490">
    <property type="entry name" value="Glu6P/Mann6P_isomerase_C"/>
</dbReference>
<accession>A0A6J4LF87</accession>
<proteinExistence type="inferred from homology"/>
<evidence type="ECO:0000259" key="3">
    <source>
        <dbReference type="PROSITE" id="PS51464"/>
    </source>
</evidence>
<dbReference type="Pfam" id="PF10432">
    <property type="entry name" value="bact-PGI_C"/>
    <property type="match status" value="1"/>
</dbReference>
<feature type="domain" description="SIS" evidence="3">
    <location>
        <begin position="44"/>
        <end position="186"/>
    </location>
</feature>
<dbReference type="InterPro" id="IPR001347">
    <property type="entry name" value="SIS_dom"/>
</dbReference>
<organism evidence="4">
    <name type="scientific">uncultured Frankineae bacterium</name>
    <dbReference type="NCBI Taxonomy" id="437475"/>
    <lineage>
        <taxon>Bacteria</taxon>
        <taxon>Bacillati</taxon>
        <taxon>Actinomycetota</taxon>
        <taxon>Actinomycetes</taxon>
        <taxon>Frankiales</taxon>
        <taxon>environmental samples</taxon>
    </lineage>
</organism>
<dbReference type="InterPro" id="IPR046348">
    <property type="entry name" value="SIS_dom_sf"/>
</dbReference>